<name>A0A4V1KHN2_9SPHI</name>
<dbReference type="EMBL" id="RXOC01000015">
    <property type="protein sequence ID" value="RXF67782.1"/>
    <property type="molecule type" value="Genomic_DNA"/>
</dbReference>
<dbReference type="Gene3D" id="1.10.10.10">
    <property type="entry name" value="Winged helix-like DNA-binding domain superfamily/Winged helix DNA-binding domain"/>
    <property type="match status" value="1"/>
</dbReference>
<dbReference type="SUPFAM" id="SSF88659">
    <property type="entry name" value="Sigma3 and sigma4 domains of RNA polymerase sigma factors"/>
    <property type="match status" value="1"/>
</dbReference>
<accession>A0A4V1KHN2</accession>
<keyword evidence="4" id="KW-0804">Transcription</keyword>
<dbReference type="Pfam" id="PF08281">
    <property type="entry name" value="Sigma70_r4_2"/>
    <property type="match status" value="1"/>
</dbReference>
<evidence type="ECO:0000313" key="9">
    <source>
        <dbReference type="Proteomes" id="UP000290848"/>
    </source>
</evidence>
<comment type="caution">
    <text evidence="8">The sequence shown here is derived from an EMBL/GenBank/DDBJ whole genome shotgun (WGS) entry which is preliminary data.</text>
</comment>
<keyword evidence="5" id="KW-0812">Transmembrane</keyword>
<keyword evidence="5" id="KW-0472">Membrane</keyword>
<dbReference type="InterPro" id="IPR007627">
    <property type="entry name" value="RNA_pol_sigma70_r2"/>
</dbReference>
<organism evidence="8 9">
    <name type="scientific">Arcticibacter tournemirensis</name>
    <dbReference type="NCBI Taxonomy" id="699437"/>
    <lineage>
        <taxon>Bacteria</taxon>
        <taxon>Pseudomonadati</taxon>
        <taxon>Bacteroidota</taxon>
        <taxon>Sphingobacteriia</taxon>
        <taxon>Sphingobacteriales</taxon>
        <taxon>Sphingobacteriaceae</taxon>
        <taxon>Arcticibacter</taxon>
    </lineage>
</organism>
<evidence type="ECO:0000256" key="5">
    <source>
        <dbReference type="SAM" id="Phobius"/>
    </source>
</evidence>
<keyword evidence="2" id="KW-0805">Transcription regulation</keyword>
<evidence type="ECO:0000256" key="2">
    <source>
        <dbReference type="ARBA" id="ARBA00023015"/>
    </source>
</evidence>
<evidence type="ECO:0000256" key="1">
    <source>
        <dbReference type="ARBA" id="ARBA00010641"/>
    </source>
</evidence>
<evidence type="ECO:0000259" key="7">
    <source>
        <dbReference type="Pfam" id="PF08281"/>
    </source>
</evidence>
<evidence type="ECO:0000259" key="6">
    <source>
        <dbReference type="Pfam" id="PF04542"/>
    </source>
</evidence>
<dbReference type="GO" id="GO:0016987">
    <property type="term" value="F:sigma factor activity"/>
    <property type="evidence" value="ECO:0007669"/>
    <property type="project" value="UniProtKB-KW"/>
</dbReference>
<comment type="similarity">
    <text evidence="1">Belongs to the sigma-70 factor family. ECF subfamily.</text>
</comment>
<feature type="domain" description="RNA polymerase sigma-70 region 2" evidence="6">
    <location>
        <begin position="6"/>
        <end position="71"/>
    </location>
</feature>
<dbReference type="InterPro" id="IPR013249">
    <property type="entry name" value="RNA_pol_sigma70_r4_t2"/>
</dbReference>
<evidence type="ECO:0000256" key="4">
    <source>
        <dbReference type="ARBA" id="ARBA00023163"/>
    </source>
</evidence>
<dbReference type="InterPro" id="IPR039425">
    <property type="entry name" value="RNA_pol_sigma-70-like"/>
</dbReference>
<dbReference type="PANTHER" id="PTHR43133">
    <property type="entry name" value="RNA POLYMERASE ECF-TYPE SIGMA FACTO"/>
    <property type="match status" value="1"/>
</dbReference>
<sequence>MNFEEIYTRHWEKLYTFCFRMTKDEQTSQNIVQDIFTDLWERKDSLKILSIENYLFRAAKNLVLKEYRKNRFNVTTMEEEFENYVVERVSSDDPEKIDILYSLLESLPEKRKKILIMNKLQEMDIEQIATTLNISRQTVKNQLSAALKQLRFRAGEIAVIIFASGSIALIYLRIS</sequence>
<reference evidence="8 9" key="1">
    <citation type="submission" date="2018-12" db="EMBL/GenBank/DDBJ databases">
        <title>The Draft Genome Sequence of the Soil Bacterium Pedobacter tournemirensis R1.</title>
        <authorList>
            <person name="He J."/>
        </authorList>
    </citation>
    <scope>NUCLEOTIDE SEQUENCE [LARGE SCALE GENOMIC DNA]</scope>
    <source>
        <strain evidence="8 9">R1</strain>
    </source>
</reference>
<dbReference type="RefSeq" id="WP_128770915.1">
    <property type="nucleotide sequence ID" value="NZ_RXOC01000015.1"/>
</dbReference>
<dbReference type="GO" id="GO:0003677">
    <property type="term" value="F:DNA binding"/>
    <property type="evidence" value="ECO:0007669"/>
    <property type="project" value="InterPro"/>
</dbReference>
<dbReference type="InterPro" id="IPR036388">
    <property type="entry name" value="WH-like_DNA-bd_sf"/>
</dbReference>
<dbReference type="Proteomes" id="UP000290848">
    <property type="component" value="Unassembled WGS sequence"/>
</dbReference>
<dbReference type="PANTHER" id="PTHR43133:SF46">
    <property type="entry name" value="RNA POLYMERASE SIGMA-70 FACTOR ECF SUBFAMILY"/>
    <property type="match status" value="1"/>
</dbReference>
<dbReference type="Gene3D" id="1.10.1740.10">
    <property type="match status" value="1"/>
</dbReference>
<dbReference type="InterPro" id="IPR013324">
    <property type="entry name" value="RNA_pol_sigma_r3/r4-like"/>
</dbReference>
<dbReference type="GO" id="GO:0006352">
    <property type="term" value="P:DNA-templated transcription initiation"/>
    <property type="evidence" value="ECO:0007669"/>
    <property type="project" value="InterPro"/>
</dbReference>
<keyword evidence="5" id="KW-1133">Transmembrane helix</keyword>
<protein>
    <submittedName>
        <fullName evidence="8">Sigma-70 family RNA polymerase sigma factor</fullName>
    </submittedName>
</protein>
<evidence type="ECO:0000313" key="8">
    <source>
        <dbReference type="EMBL" id="RXF67782.1"/>
    </source>
</evidence>
<keyword evidence="3" id="KW-0731">Sigma factor</keyword>
<dbReference type="NCBIfam" id="TIGR02937">
    <property type="entry name" value="sigma70-ECF"/>
    <property type="match status" value="1"/>
</dbReference>
<dbReference type="AlphaFoldDB" id="A0A4V1KHN2"/>
<dbReference type="SUPFAM" id="SSF88946">
    <property type="entry name" value="Sigma2 domain of RNA polymerase sigma factors"/>
    <property type="match status" value="1"/>
</dbReference>
<proteinExistence type="inferred from homology"/>
<feature type="domain" description="RNA polymerase sigma factor 70 region 4 type 2" evidence="7">
    <location>
        <begin position="98"/>
        <end position="150"/>
    </location>
</feature>
<evidence type="ECO:0000256" key="3">
    <source>
        <dbReference type="ARBA" id="ARBA00023082"/>
    </source>
</evidence>
<dbReference type="InterPro" id="IPR013325">
    <property type="entry name" value="RNA_pol_sigma_r2"/>
</dbReference>
<dbReference type="InterPro" id="IPR014284">
    <property type="entry name" value="RNA_pol_sigma-70_dom"/>
</dbReference>
<dbReference type="Pfam" id="PF04542">
    <property type="entry name" value="Sigma70_r2"/>
    <property type="match status" value="1"/>
</dbReference>
<gene>
    <name evidence="8" type="ORF">EKH83_18335</name>
</gene>
<feature type="transmembrane region" description="Helical" evidence="5">
    <location>
        <begin position="157"/>
        <end position="174"/>
    </location>
</feature>